<dbReference type="NCBIfam" id="NF005309">
    <property type="entry name" value="PRK06841.1"/>
    <property type="match status" value="1"/>
</dbReference>
<dbReference type="EMBL" id="LGAA01000019">
    <property type="protein sequence ID" value="KPD02389.1"/>
    <property type="molecule type" value="Genomic_DNA"/>
</dbReference>
<dbReference type="Proteomes" id="UP000053226">
    <property type="component" value="Unassembled WGS sequence"/>
</dbReference>
<dbReference type="EC" id="1.1.1.100" evidence="5"/>
<dbReference type="OrthoDB" id="9804774at2"/>
<dbReference type="InterPro" id="IPR020904">
    <property type="entry name" value="Sc_DH/Rdtase_CS"/>
</dbReference>
<dbReference type="FunFam" id="3.40.50.720:FF:000084">
    <property type="entry name" value="Short-chain dehydrogenase reductase"/>
    <property type="match status" value="1"/>
</dbReference>
<organism evidence="5 6">
    <name type="scientific">Moellerella wisconsensis ATCC 35017</name>
    <dbReference type="NCBI Taxonomy" id="1354267"/>
    <lineage>
        <taxon>Bacteria</taxon>
        <taxon>Pseudomonadati</taxon>
        <taxon>Pseudomonadota</taxon>
        <taxon>Gammaproteobacteria</taxon>
        <taxon>Enterobacterales</taxon>
        <taxon>Morganellaceae</taxon>
        <taxon>Moellerella</taxon>
    </lineage>
</organism>
<sequence>MNSTSEYTGYDNNFSLDGKIAVITGGAAGIGLAIAELFIAKGAKVALIDRADSVIETATSLTHAIGIPCDITCADSVTSAIDDVVQYYGTLDIVVNCAGMVALSPAESLSETDWDNTMNVNLKGTFLVCQCAGKLMLKNGHGKIINLASQAGVIALPEHAAYCASKAAIIGLTKVLALEWSPKGIQTNAISPTIVLTELGKKAWSGEKADAMRQKIPTGRFAYPDEIAACALFLASDASDMISGHNLVIDGGYSIQ</sequence>
<dbReference type="InterPro" id="IPR057326">
    <property type="entry name" value="KR_dom"/>
</dbReference>
<keyword evidence="2 5" id="KW-0560">Oxidoreductase</keyword>
<evidence type="ECO:0000313" key="5">
    <source>
        <dbReference type="EMBL" id="KPD02389.1"/>
    </source>
</evidence>
<comment type="caution">
    <text evidence="5">The sequence shown here is derived from an EMBL/GenBank/DDBJ whole genome shotgun (WGS) entry which is preliminary data.</text>
</comment>
<dbReference type="PANTHER" id="PTHR42760:SF115">
    <property type="entry name" value="3-OXOACYL-[ACYL-CARRIER-PROTEIN] REDUCTASE FABG"/>
    <property type="match status" value="1"/>
</dbReference>
<dbReference type="PROSITE" id="PS00061">
    <property type="entry name" value="ADH_SHORT"/>
    <property type="match status" value="1"/>
</dbReference>
<keyword evidence="3" id="KW-0812">Transmembrane</keyword>
<proteinExistence type="inferred from homology"/>
<dbReference type="EC" id="1.-.-.-" evidence="5"/>
<keyword evidence="3" id="KW-0472">Membrane</keyword>
<evidence type="ECO:0000256" key="3">
    <source>
        <dbReference type="SAM" id="Phobius"/>
    </source>
</evidence>
<dbReference type="Gene3D" id="3.40.50.720">
    <property type="entry name" value="NAD(P)-binding Rossmann-like Domain"/>
    <property type="match status" value="1"/>
</dbReference>
<dbReference type="AlphaFoldDB" id="A0A0N1KHW6"/>
<dbReference type="PRINTS" id="PR00080">
    <property type="entry name" value="SDRFAMILY"/>
</dbReference>
<evidence type="ECO:0000256" key="1">
    <source>
        <dbReference type="ARBA" id="ARBA00006484"/>
    </source>
</evidence>
<dbReference type="PRINTS" id="PR00081">
    <property type="entry name" value="GDHRDH"/>
</dbReference>
<name>A0A0N1KHW6_9GAMM</name>
<dbReference type="Pfam" id="PF13561">
    <property type="entry name" value="adh_short_C2"/>
    <property type="match status" value="1"/>
</dbReference>
<reference evidence="5 6" key="1">
    <citation type="submission" date="2015-07" db="EMBL/GenBank/DDBJ databases">
        <title>ATOL: Assembling a taxonomically balanced genome-scale reconstruction of the evolutionary history of the Enterobacteriaceae.</title>
        <authorList>
            <person name="Plunkett G.III."/>
            <person name="Neeno-Eckwall E.C."/>
            <person name="Glasner J.D."/>
            <person name="Perna N.T."/>
        </authorList>
    </citation>
    <scope>NUCLEOTIDE SEQUENCE [LARGE SCALE GENOMIC DNA]</scope>
    <source>
        <strain evidence="5 6">ATCC 35017</strain>
    </source>
</reference>
<gene>
    <name evidence="5" type="ORF">M992_2101</name>
</gene>
<evidence type="ECO:0000259" key="4">
    <source>
        <dbReference type="SMART" id="SM00822"/>
    </source>
</evidence>
<protein>
    <submittedName>
        <fullName evidence="5">3-oxoacyl-[acyl-carrier-protein] reductase</fullName>
        <ecNumber evidence="5">1.-.-.-</ecNumber>
        <ecNumber evidence="5">1.1.1.100</ecNumber>
    </submittedName>
</protein>
<accession>A0A0N1KHW6</accession>
<dbReference type="CDD" id="cd05233">
    <property type="entry name" value="SDR_c"/>
    <property type="match status" value="1"/>
</dbReference>
<dbReference type="NCBIfam" id="NF005559">
    <property type="entry name" value="PRK07231.1"/>
    <property type="match status" value="1"/>
</dbReference>
<evidence type="ECO:0000256" key="2">
    <source>
        <dbReference type="ARBA" id="ARBA00023002"/>
    </source>
</evidence>
<comment type="similarity">
    <text evidence="1">Belongs to the short-chain dehydrogenases/reductases (SDR) family.</text>
</comment>
<dbReference type="SMART" id="SM00822">
    <property type="entry name" value="PKS_KR"/>
    <property type="match status" value="1"/>
</dbReference>
<feature type="transmembrane region" description="Helical" evidence="3">
    <location>
        <begin position="20"/>
        <end position="40"/>
    </location>
</feature>
<feature type="domain" description="Ketoreductase" evidence="4">
    <location>
        <begin position="19"/>
        <end position="193"/>
    </location>
</feature>
<dbReference type="GO" id="GO:0004316">
    <property type="term" value="F:3-oxoacyl-[acyl-carrier-protein] reductase (NADPH) activity"/>
    <property type="evidence" value="ECO:0007669"/>
    <property type="project" value="UniProtKB-EC"/>
</dbReference>
<dbReference type="InterPro" id="IPR002347">
    <property type="entry name" value="SDR_fam"/>
</dbReference>
<dbReference type="InterPro" id="IPR036291">
    <property type="entry name" value="NAD(P)-bd_dom_sf"/>
</dbReference>
<evidence type="ECO:0000313" key="6">
    <source>
        <dbReference type="Proteomes" id="UP000053226"/>
    </source>
</evidence>
<dbReference type="PANTHER" id="PTHR42760">
    <property type="entry name" value="SHORT-CHAIN DEHYDROGENASES/REDUCTASES FAMILY MEMBER"/>
    <property type="match status" value="1"/>
</dbReference>
<keyword evidence="6" id="KW-1185">Reference proteome</keyword>
<keyword evidence="3" id="KW-1133">Transmembrane helix</keyword>
<dbReference type="RefSeq" id="WP_053908563.1">
    <property type="nucleotide sequence ID" value="NZ_CAWMUS010000019.1"/>
</dbReference>
<dbReference type="SUPFAM" id="SSF51735">
    <property type="entry name" value="NAD(P)-binding Rossmann-fold domains"/>
    <property type="match status" value="1"/>
</dbReference>